<dbReference type="Proteomes" id="UP000546464">
    <property type="component" value="Unassembled WGS sequence"/>
</dbReference>
<proteinExistence type="predicted"/>
<dbReference type="SUPFAM" id="SSF48452">
    <property type="entry name" value="TPR-like"/>
    <property type="match status" value="1"/>
</dbReference>
<keyword evidence="2" id="KW-1185">Reference proteome</keyword>
<evidence type="ECO:0008006" key="3">
    <source>
        <dbReference type="Google" id="ProtNLM"/>
    </source>
</evidence>
<organism evidence="1 2">
    <name type="scientific">Ruficoccus amylovorans</name>
    <dbReference type="NCBI Taxonomy" id="1804625"/>
    <lineage>
        <taxon>Bacteria</taxon>
        <taxon>Pseudomonadati</taxon>
        <taxon>Verrucomicrobiota</taxon>
        <taxon>Opitutia</taxon>
        <taxon>Puniceicoccales</taxon>
        <taxon>Cerasicoccaceae</taxon>
        <taxon>Ruficoccus</taxon>
    </lineage>
</organism>
<reference evidence="1 2" key="1">
    <citation type="submission" date="2020-07" db="EMBL/GenBank/DDBJ databases">
        <authorList>
            <person name="Feng X."/>
        </authorList>
    </citation>
    <scope>NUCLEOTIDE SEQUENCE [LARGE SCALE GENOMIC DNA]</scope>
    <source>
        <strain evidence="1 2">JCM31066</strain>
    </source>
</reference>
<dbReference type="RefSeq" id="WP_185676096.1">
    <property type="nucleotide sequence ID" value="NZ_JACHVB010000035.1"/>
</dbReference>
<dbReference type="EMBL" id="JACHVB010000035">
    <property type="protein sequence ID" value="MBC2595133.1"/>
    <property type="molecule type" value="Genomic_DNA"/>
</dbReference>
<evidence type="ECO:0000313" key="2">
    <source>
        <dbReference type="Proteomes" id="UP000546464"/>
    </source>
</evidence>
<name>A0A842HF31_9BACT</name>
<dbReference type="Gene3D" id="1.25.40.10">
    <property type="entry name" value="Tetratricopeptide repeat domain"/>
    <property type="match status" value="2"/>
</dbReference>
<gene>
    <name evidence="1" type="ORF">H5P28_12770</name>
</gene>
<comment type="caution">
    <text evidence="1">The sequence shown here is derived from an EMBL/GenBank/DDBJ whole genome shotgun (WGS) entry which is preliminary data.</text>
</comment>
<accession>A0A842HF31</accession>
<evidence type="ECO:0000313" key="1">
    <source>
        <dbReference type="EMBL" id="MBC2595133.1"/>
    </source>
</evidence>
<dbReference type="AlphaFoldDB" id="A0A842HF31"/>
<sequence>MTPESKKRFTWTLAVLALGVVVAALAARPLMRAYREHNARQDVAQARVFLGEKDYEAALEAAHRAYVADPLNPDVVRTVAMIYNDIDPVKAEEFWAEAFELSGDNNDLGNWVSAALKAGDFETAREQLEVMKARGLEDSAWLFYNGQVLLHDQDVNGALVEARKALALKPTDERVHFFFVRLTQLSPDEALRKEGMDYLWRLARQRDTLGLRALRNLAEYTTNTDAERLEIIRLLKEHPQVTREDRLLALRLGYQLPGANAEANLEQAERFFDLSSPLDLVELGRWLNLQGRYEQTLALIPSDMAFARKDLFLVRLDALAQLGRWEEIGEIIQRPHAPLDEFLKFLFLSRVYFETGKLAEAEITWDRAVLEASREVDKLWYLVKYARQLNFNAEAIKALWRLADYPAQKRQAYAQLLVLYQLGHDTAGMLRVLDRMLVSYPDNFSVLNDWAYINLLRNQRVPEALRAAQRVLRESTQPFLAHYVTLALAYYRTGDFKQALDTLQPLQINWAEAPAKWRVVFAAILRANGRFSDAALMLSGVHAEDLLPEELALVRAGGSAS</sequence>
<dbReference type="InterPro" id="IPR011990">
    <property type="entry name" value="TPR-like_helical_dom_sf"/>
</dbReference>
<protein>
    <recommendedName>
        <fullName evidence="3">Tetratricopeptide repeat protein</fullName>
    </recommendedName>
</protein>